<dbReference type="eggNOG" id="COG3835">
    <property type="taxonomic scope" value="Bacteria"/>
</dbReference>
<feature type="domain" description="RsbT co-antagonist protein RsbRD N-terminal" evidence="2">
    <location>
        <begin position="20"/>
        <end position="152"/>
    </location>
</feature>
<accession>W5TL83</accession>
<organism evidence="3 4">
    <name type="scientific">Nocardia nova SH22a</name>
    <dbReference type="NCBI Taxonomy" id="1415166"/>
    <lineage>
        <taxon>Bacteria</taxon>
        <taxon>Bacillati</taxon>
        <taxon>Actinomycetota</taxon>
        <taxon>Actinomycetes</taxon>
        <taxon>Mycobacteriales</taxon>
        <taxon>Nocardiaceae</taxon>
        <taxon>Nocardia</taxon>
    </lineage>
</organism>
<dbReference type="InterPro" id="IPR025736">
    <property type="entry name" value="PucR_C-HTH_dom"/>
</dbReference>
<dbReference type="Proteomes" id="UP000019150">
    <property type="component" value="Chromosome"/>
</dbReference>
<dbReference type="RefSeq" id="WP_025351119.1">
    <property type="nucleotide sequence ID" value="NZ_CP006850.1"/>
</dbReference>
<evidence type="ECO:0000313" key="4">
    <source>
        <dbReference type="Proteomes" id="UP000019150"/>
    </source>
</evidence>
<reference evidence="3 4" key="1">
    <citation type="journal article" date="2014" name="Appl. Environ. Microbiol.">
        <title>Insights into the Microbial Degradation of Rubber and Gutta-Percha by Analysis of the Complete Genome of Nocardia nova SH22a.</title>
        <authorList>
            <person name="Luo Q."/>
            <person name="Hiessl S."/>
            <person name="Poehlein A."/>
            <person name="Daniel R."/>
            <person name="Steinbuchel A."/>
        </authorList>
    </citation>
    <scope>NUCLEOTIDE SEQUENCE [LARGE SCALE GENOMIC DNA]</scope>
    <source>
        <strain evidence="3">SH22a</strain>
    </source>
</reference>
<dbReference type="EMBL" id="CP006850">
    <property type="protein sequence ID" value="AHH19728.1"/>
    <property type="molecule type" value="Genomic_DNA"/>
</dbReference>
<dbReference type="KEGG" id="nno:NONO_c49440"/>
<dbReference type="STRING" id="1415166.NONO_c49440"/>
<evidence type="ECO:0000259" key="2">
    <source>
        <dbReference type="Pfam" id="PF14361"/>
    </source>
</evidence>
<proteinExistence type="predicted"/>
<gene>
    <name evidence="3" type="ORF">NONO_c49440</name>
</gene>
<name>W5TL83_9NOCA</name>
<dbReference type="OrthoDB" id="4535840at2"/>
<dbReference type="PANTHER" id="PTHR33744">
    <property type="entry name" value="CARBOHYDRATE DIACID REGULATOR"/>
    <property type="match status" value="1"/>
</dbReference>
<protein>
    <submittedName>
        <fullName evidence="3">Putative transcriptional regulator</fullName>
    </submittedName>
</protein>
<sequence length="419" mass="45249">MSTESKSDARSEPTTLEGGRVATEMIRHFRRKVAACRTVPRDALSGDTAAVTVNCLQVVATILDGHGAPTGRQVAQLEAAAAQWARAGVPVEAVLHALHEGSKMAHALVAAQSEGDERAECIQIGARTVDLLNVVTSTVTQAYLREYSDAGDEPQHAAQALTSALLAGRPTTGIARECGIDVAPAYYVVAASLPRQTQEADAVLDCRVAARRRLRRVRSELTAHCGKRCLSRMSVAGGTILIPLDSTSEDRLAQLFRHLSDAVAAPVTAAFVEAACEDIPEVVSPLHEMVDIADRLRIALHAEPRARLYRFDELAAEYQLTRPGPVRDSLARKIEPLGGYPELLETLRVYLVCDQSRQRTARRLHLHPNTVDYRLKRIATVTGMDPIRAEGQWRLRSALIAGVGPGTPAVPGEDPGVRA</sequence>
<evidence type="ECO:0000259" key="1">
    <source>
        <dbReference type="Pfam" id="PF13556"/>
    </source>
</evidence>
<evidence type="ECO:0000313" key="3">
    <source>
        <dbReference type="EMBL" id="AHH19728.1"/>
    </source>
</evidence>
<dbReference type="Pfam" id="PF14361">
    <property type="entry name" value="RsbRD_N"/>
    <property type="match status" value="1"/>
</dbReference>
<dbReference type="InterPro" id="IPR025751">
    <property type="entry name" value="RsbRD_N_dom"/>
</dbReference>
<dbReference type="InterPro" id="IPR042070">
    <property type="entry name" value="PucR_C-HTH_sf"/>
</dbReference>
<dbReference type="InterPro" id="IPR051448">
    <property type="entry name" value="CdaR-like_regulators"/>
</dbReference>
<dbReference type="PANTHER" id="PTHR33744:SF7">
    <property type="entry name" value="PUCR FAMILY TRANSCRIPTIONAL REGULATOR"/>
    <property type="match status" value="1"/>
</dbReference>
<dbReference type="AlphaFoldDB" id="W5TL83"/>
<dbReference type="HOGENOM" id="CLU_053843_0_0_11"/>
<keyword evidence="4" id="KW-1185">Reference proteome</keyword>
<feature type="domain" description="PucR C-terminal helix-turn-helix" evidence="1">
    <location>
        <begin position="343"/>
        <end position="400"/>
    </location>
</feature>
<dbReference type="Gene3D" id="1.10.10.2840">
    <property type="entry name" value="PucR C-terminal helix-turn-helix domain"/>
    <property type="match status" value="1"/>
</dbReference>
<dbReference type="Pfam" id="PF13556">
    <property type="entry name" value="HTH_30"/>
    <property type="match status" value="1"/>
</dbReference>
<dbReference type="PATRIC" id="fig|1415166.3.peg.5101"/>